<gene>
    <name evidence="1" type="ORF">SMD44_07169</name>
</gene>
<evidence type="ECO:0000313" key="1">
    <source>
        <dbReference type="EMBL" id="ARX87687.1"/>
    </source>
</evidence>
<keyword evidence="2" id="KW-1185">Reference proteome</keyword>
<accession>A0A1Z1WMK6</accession>
<sequence>MPADGSDSVRAEVQREYAAKLAQAELKAHAAQAGIKLADGFTDYLDASKLLGEDGTPSAEAIAKALEPLKPAEPEFPRLKGMGYYPGPFQPAPRVSLDIRNR</sequence>
<dbReference type="Proteomes" id="UP000195880">
    <property type="component" value="Chromosome"/>
</dbReference>
<evidence type="ECO:0000313" key="2">
    <source>
        <dbReference type="Proteomes" id="UP000195880"/>
    </source>
</evidence>
<protein>
    <submittedName>
        <fullName evidence="1">Uncharacterized protein</fullName>
    </submittedName>
</protein>
<dbReference type="KEGG" id="salf:SMD44_07169"/>
<organism evidence="1 2">
    <name type="scientific">Streptomyces alboflavus</name>
    <dbReference type="NCBI Taxonomy" id="67267"/>
    <lineage>
        <taxon>Bacteria</taxon>
        <taxon>Bacillati</taxon>
        <taxon>Actinomycetota</taxon>
        <taxon>Actinomycetes</taxon>
        <taxon>Kitasatosporales</taxon>
        <taxon>Streptomycetaceae</taxon>
        <taxon>Streptomyces</taxon>
    </lineage>
</organism>
<reference evidence="1 2" key="1">
    <citation type="submission" date="2017-05" db="EMBL/GenBank/DDBJ databases">
        <title>Streptomyces alboflavus Genome sequencing and assembly.</title>
        <authorList>
            <person name="Wang Y."/>
            <person name="Du B."/>
            <person name="Ding Y."/>
            <person name="Liu H."/>
            <person name="Hou Q."/>
            <person name="Liu K."/>
            <person name="Wang C."/>
            <person name="Yao L."/>
        </authorList>
    </citation>
    <scope>NUCLEOTIDE SEQUENCE [LARGE SCALE GENOMIC DNA]</scope>
    <source>
        <strain evidence="1 2">MDJK44</strain>
    </source>
</reference>
<dbReference type="AlphaFoldDB" id="A0A1Z1WMK6"/>
<proteinExistence type="predicted"/>
<dbReference type="EMBL" id="CP021748">
    <property type="protein sequence ID" value="ARX87687.1"/>
    <property type="molecule type" value="Genomic_DNA"/>
</dbReference>
<name>A0A1Z1WMK6_9ACTN</name>